<dbReference type="Pfam" id="PF10986">
    <property type="entry name" value="ZrgA"/>
    <property type="match status" value="1"/>
</dbReference>
<reference evidence="4" key="1">
    <citation type="journal article" date="2019" name="Int. J. Syst. Evol. Microbiol.">
        <title>The Global Catalogue of Microorganisms (GCM) 10K type strain sequencing project: providing services to taxonomists for standard genome sequencing and annotation.</title>
        <authorList>
            <consortium name="The Broad Institute Genomics Platform"/>
            <consortium name="The Broad Institute Genome Sequencing Center for Infectious Disease"/>
            <person name="Wu L."/>
            <person name="Ma J."/>
        </authorList>
    </citation>
    <scope>NUCLEOTIDE SEQUENCE [LARGE SCALE GENOMIC DNA]</scope>
    <source>
        <strain evidence="4">CGMCC 1.12766</strain>
    </source>
</reference>
<evidence type="ECO:0000313" key="3">
    <source>
        <dbReference type="EMBL" id="GGG90203.1"/>
    </source>
</evidence>
<dbReference type="InterPro" id="IPR021253">
    <property type="entry name" value="ZrgA-like"/>
</dbReference>
<keyword evidence="2" id="KW-0732">Signal</keyword>
<dbReference type="RefSeq" id="WP_188450643.1">
    <property type="nucleotide sequence ID" value="NZ_BMFS01000001.1"/>
</dbReference>
<protein>
    <recommendedName>
        <fullName evidence="5">DUF2796 domain-containing protein</fullName>
    </recommendedName>
</protein>
<evidence type="ECO:0000256" key="2">
    <source>
        <dbReference type="SAM" id="SignalP"/>
    </source>
</evidence>
<feature type="compositionally biased region" description="Basic and acidic residues" evidence="1">
    <location>
        <begin position="154"/>
        <end position="191"/>
    </location>
</feature>
<dbReference type="Proteomes" id="UP000648722">
    <property type="component" value="Unassembled WGS sequence"/>
</dbReference>
<proteinExistence type="predicted"/>
<evidence type="ECO:0008006" key="5">
    <source>
        <dbReference type="Google" id="ProtNLM"/>
    </source>
</evidence>
<feature type="compositionally biased region" description="Basic and acidic residues" evidence="1">
    <location>
        <begin position="115"/>
        <end position="145"/>
    </location>
</feature>
<evidence type="ECO:0000256" key="1">
    <source>
        <dbReference type="SAM" id="MobiDB-lite"/>
    </source>
</evidence>
<organism evidence="3 4">
    <name type="scientific">Glycocaulis albus</name>
    <dbReference type="NCBI Taxonomy" id="1382801"/>
    <lineage>
        <taxon>Bacteria</taxon>
        <taxon>Pseudomonadati</taxon>
        <taxon>Pseudomonadota</taxon>
        <taxon>Alphaproteobacteria</taxon>
        <taxon>Maricaulales</taxon>
        <taxon>Maricaulaceae</taxon>
        <taxon>Glycocaulis</taxon>
    </lineage>
</organism>
<feature type="chain" id="PRO_5046299107" description="DUF2796 domain-containing protein" evidence="2">
    <location>
        <begin position="21"/>
        <end position="252"/>
    </location>
</feature>
<keyword evidence="4" id="KW-1185">Reference proteome</keyword>
<accession>A0ABQ1XDY2</accession>
<sequence>MKRFILASLLAGTALAPAFAQEHEHRHAGTHVHGLAELAVAMNPDGTLVAELESPLYNLAGFERAPRDESEYALVAAAIAALESDARPAFNAEAGCAPGETQLEGFPPAGAEAPGHNHDHEHMEHDGGEAHDHAHDHDHDHHADDHDEVSDAAAHMHDHYGDHSEAETPPRDHAHDHEHAQGHSEDDGEPRYSDGFVTWTFACTSPDRLTRIDASGLFDGFERLERINIQFFDGVRSASDTLTPSSAALSIR</sequence>
<dbReference type="EMBL" id="BMFS01000001">
    <property type="protein sequence ID" value="GGG90203.1"/>
    <property type="molecule type" value="Genomic_DNA"/>
</dbReference>
<name>A0ABQ1XDY2_9PROT</name>
<gene>
    <name evidence="3" type="ORF">GCM10007420_01550</name>
</gene>
<feature type="signal peptide" evidence="2">
    <location>
        <begin position="1"/>
        <end position="20"/>
    </location>
</feature>
<comment type="caution">
    <text evidence="3">The sequence shown here is derived from an EMBL/GenBank/DDBJ whole genome shotgun (WGS) entry which is preliminary data.</text>
</comment>
<feature type="region of interest" description="Disordered" evidence="1">
    <location>
        <begin position="96"/>
        <end position="191"/>
    </location>
</feature>
<evidence type="ECO:0000313" key="4">
    <source>
        <dbReference type="Proteomes" id="UP000648722"/>
    </source>
</evidence>